<gene>
    <name evidence="12" type="primary">ADE12</name>
    <name evidence="12" type="ORF">Plec18167_009686</name>
</gene>
<dbReference type="EMBL" id="JAVDPF010000075">
    <property type="protein sequence ID" value="KAL1864650.1"/>
    <property type="molecule type" value="Genomic_DNA"/>
</dbReference>
<evidence type="ECO:0000256" key="3">
    <source>
        <dbReference type="ARBA" id="ARBA00022598"/>
    </source>
</evidence>
<dbReference type="Pfam" id="PF00709">
    <property type="entry name" value="Adenylsucc_synt"/>
    <property type="match status" value="1"/>
</dbReference>
<dbReference type="PANTHER" id="PTHR11846:SF0">
    <property type="entry name" value="ADENYLOSUCCINATE SYNTHETASE"/>
    <property type="match status" value="1"/>
</dbReference>
<dbReference type="InterPro" id="IPR042111">
    <property type="entry name" value="Adenylosuccinate_synth_dom3"/>
</dbReference>
<dbReference type="NCBIfam" id="TIGR00184">
    <property type="entry name" value="purA"/>
    <property type="match status" value="1"/>
</dbReference>
<sequence length="429" mass="47285">MSSADVTIVLGAQFGDEGKGKLVDILTESTDVCARSAGGNNAGHTIVVNGVTYDFHLLPSGLVNPKTINLIGSGVVVHVPALFAELEALEKKGLNCDGRLFVSSRAHLVLDLHQFVDKLNETALGEGKVGTTHKGIGPTYSSKASRKGLRVDGLRLDRWTEFETRFRQLVAGFRQQYGCSLDSYDEEGELAQLKKLAPRLQPMVVDAVSWMYSQTQQNKRILIEGANAVMLDIDYGTYPYVTSSNACLGGAFTGLAISPFSVKRVVGVAKAYLTRVGNGPFPTEQFNEIGEYLQVKGREFGVTTGRKRRCGWLDLVMLKHSVMVNHYTSLNFTKLDVLDDLETIKVATAYKLPNGEITESFPANTEDLDNVEPIYKELPGWRKNTSNFTTYDQLPTEAKSYIQYIEEYLGVRIESVGCGPGRENIIYRS</sequence>
<dbReference type="CDD" id="cd03108">
    <property type="entry name" value="AdSS"/>
    <property type="match status" value="1"/>
</dbReference>
<feature type="binding site" evidence="9">
    <location>
        <position position="43"/>
    </location>
    <ligand>
        <name>Mg(2+)</name>
        <dbReference type="ChEBI" id="CHEBI:18420"/>
    </ligand>
</feature>
<feature type="binding site" evidence="9">
    <location>
        <begin position="41"/>
        <end position="44"/>
    </location>
    <ligand>
        <name>IMP</name>
        <dbReference type="ChEBI" id="CHEBI:58053"/>
    </ligand>
</feature>
<evidence type="ECO:0000256" key="1">
    <source>
        <dbReference type="ARBA" id="ARBA00003779"/>
    </source>
</evidence>
<dbReference type="PROSITE" id="PS01266">
    <property type="entry name" value="ADENYLOSUCCIN_SYN_1"/>
    <property type="match status" value="1"/>
</dbReference>
<evidence type="ECO:0000256" key="11">
    <source>
        <dbReference type="RuleBase" id="RU000520"/>
    </source>
</evidence>
<comment type="function">
    <text evidence="9">Plays an important role in the de novo pathway and in the salvage pathway of purine nucleotide biosynthesis. Catalyzes the first commited step in the biosynthesis of AMP from IMP.</text>
</comment>
<dbReference type="InterPro" id="IPR042109">
    <property type="entry name" value="Adenylosuccinate_synth_dom1"/>
</dbReference>
<keyword evidence="13" id="KW-1185">Reference proteome</keyword>
<dbReference type="InterPro" id="IPR018220">
    <property type="entry name" value="Adenylosuccin_syn_GTP-bd"/>
</dbReference>
<dbReference type="SMART" id="SM00788">
    <property type="entry name" value="Adenylsucc_synt"/>
    <property type="match status" value="1"/>
</dbReference>
<accession>A0ABR3WM36</accession>
<dbReference type="EC" id="6.3.4.4" evidence="9 11"/>
<name>A0ABR3WM36_9EURO</name>
<evidence type="ECO:0000256" key="2">
    <source>
        <dbReference type="ARBA" id="ARBA00011738"/>
    </source>
</evidence>
<dbReference type="PANTHER" id="PTHR11846">
    <property type="entry name" value="ADENYLOSUCCINATE SYNTHETASE"/>
    <property type="match status" value="1"/>
</dbReference>
<feature type="binding site" evidence="9">
    <location>
        <position position="132"/>
    </location>
    <ligand>
        <name>IMP</name>
        <dbReference type="ChEBI" id="CHEBI:58053"/>
    </ligand>
</feature>
<keyword evidence="6 9" id="KW-0658">Purine biosynthesis</keyword>
<feature type="active site" description="Proton acceptor" evidence="9">
    <location>
        <position position="16"/>
    </location>
</feature>
<feature type="binding site" evidence="9">
    <location>
        <position position="242"/>
    </location>
    <ligand>
        <name>IMP</name>
        <dbReference type="ChEBI" id="CHEBI:58053"/>
    </ligand>
</feature>
<keyword evidence="5 9" id="KW-0547">Nucleotide-binding</keyword>
<proteinExistence type="inferred from homology"/>
<dbReference type="PROSITE" id="PS00513">
    <property type="entry name" value="ADENYLOSUCCIN_SYN_2"/>
    <property type="match status" value="1"/>
</dbReference>
<feature type="binding site" evidence="9">
    <location>
        <position position="16"/>
    </location>
    <ligand>
        <name>Mg(2+)</name>
        <dbReference type="ChEBI" id="CHEBI:18420"/>
    </ligand>
</feature>
<evidence type="ECO:0000256" key="4">
    <source>
        <dbReference type="ARBA" id="ARBA00022723"/>
    </source>
</evidence>
<evidence type="ECO:0000256" key="8">
    <source>
        <dbReference type="ARBA" id="ARBA00023134"/>
    </source>
</evidence>
<evidence type="ECO:0000313" key="12">
    <source>
        <dbReference type="EMBL" id="KAL1864650.1"/>
    </source>
</evidence>
<evidence type="ECO:0000256" key="9">
    <source>
        <dbReference type="HAMAP-Rule" id="MF_03125"/>
    </source>
</evidence>
<dbReference type="Gene3D" id="1.10.300.10">
    <property type="entry name" value="Adenylosuccinate Synthetase, subunit A, domain 2"/>
    <property type="match status" value="1"/>
</dbReference>
<dbReference type="Gene3D" id="3.40.440.10">
    <property type="entry name" value="Adenylosuccinate Synthetase, subunit A, domain 1"/>
    <property type="match status" value="1"/>
</dbReference>
<evidence type="ECO:0000256" key="10">
    <source>
        <dbReference type="PROSITE-ProRule" id="PRU10134"/>
    </source>
</evidence>
<evidence type="ECO:0000256" key="5">
    <source>
        <dbReference type="ARBA" id="ARBA00022741"/>
    </source>
</evidence>
<dbReference type="Gene3D" id="3.90.170.10">
    <property type="entry name" value="Adenylosuccinate Synthetase, subunit A, domain 3"/>
    <property type="match status" value="1"/>
</dbReference>
<feature type="binding site" evidence="9">
    <location>
        <position position="227"/>
    </location>
    <ligand>
        <name>IMP</name>
        <dbReference type="ChEBI" id="CHEBI:58053"/>
    </ligand>
</feature>
<evidence type="ECO:0000256" key="7">
    <source>
        <dbReference type="ARBA" id="ARBA00022842"/>
    </source>
</evidence>
<comment type="function">
    <text evidence="1">Plays an important role in the de novo pathway and in the salvage pathway of purine nucleotide biosynthesis. Catalyzes the first committed step in the biosynthesis of AMP from IMP.</text>
</comment>
<comment type="caution">
    <text evidence="9">Lacks conserved residue(s) required for the propagation of feature annotation.</text>
</comment>
<feature type="binding site" evidence="9">
    <location>
        <position position="146"/>
    </location>
    <ligand>
        <name>IMP</name>
        <dbReference type="ChEBI" id="CHEBI:58053"/>
        <note>ligand shared between dimeric partners</note>
    </ligand>
</feature>
<comment type="catalytic activity">
    <reaction evidence="9 11">
        <text>IMP + L-aspartate + GTP = N(6)-(1,2-dicarboxyethyl)-AMP + GDP + phosphate + 2 H(+)</text>
        <dbReference type="Rhea" id="RHEA:15753"/>
        <dbReference type="ChEBI" id="CHEBI:15378"/>
        <dbReference type="ChEBI" id="CHEBI:29991"/>
        <dbReference type="ChEBI" id="CHEBI:37565"/>
        <dbReference type="ChEBI" id="CHEBI:43474"/>
        <dbReference type="ChEBI" id="CHEBI:57567"/>
        <dbReference type="ChEBI" id="CHEBI:58053"/>
        <dbReference type="ChEBI" id="CHEBI:58189"/>
        <dbReference type="EC" id="6.3.4.4"/>
    </reaction>
</comment>
<dbReference type="NCBIfam" id="NF002223">
    <property type="entry name" value="PRK01117.1"/>
    <property type="match status" value="1"/>
</dbReference>
<dbReference type="Proteomes" id="UP001583193">
    <property type="component" value="Unassembled WGS sequence"/>
</dbReference>
<keyword evidence="3 9" id="KW-0436">Ligase</keyword>
<feature type="binding site" evidence="9">
    <location>
        <begin position="15"/>
        <end position="21"/>
    </location>
    <ligand>
        <name>GTP</name>
        <dbReference type="ChEBI" id="CHEBI:37565"/>
    </ligand>
</feature>
<feature type="active site" evidence="10">
    <location>
        <position position="143"/>
    </location>
</feature>
<dbReference type="InterPro" id="IPR042110">
    <property type="entry name" value="Adenylosuccinate_synth_dom2"/>
</dbReference>
<feature type="binding site" evidence="9">
    <location>
        <begin position="334"/>
        <end position="336"/>
    </location>
    <ligand>
        <name>GTP</name>
        <dbReference type="ChEBI" id="CHEBI:37565"/>
    </ligand>
</feature>
<feature type="binding site" evidence="9">
    <location>
        <begin position="43"/>
        <end position="45"/>
    </location>
    <ligand>
        <name>GTP</name>
        <dbReference type="ChEBI" id="CHEBI:37565"/>
    </ligand>
</feature>
<comment type="function">
    <text evidence="11">Plays an important role in the de novo pathway of purine nucleotide biosynthesis.</text>
</comment>
<protein>
    <recommendedName>
        <fullName evidence="9 11">Adenylosuccinate synthetase</fullName>
        <shortName evidence="9">AMPSase</shortName>
        <shortName evidence="9">AdSS</shortName>
        <ecNumber evidence="9 11">6.3.4.4</ecNumber>
    </recommendedName>
    <alternativeName>
        <fullName evidence="9">IMP--aspartate ligase</fullName>
    </alternativeName>
</protein>
<feature type="active site" description="Proton donor" evidence="9">
    <location>
        <position position="44"/>
    </location>
</feature>
<feature type="binding site" evidence="9">
    <location>
        <begin position="16"/>
        <end position="19"/>
    </location>
    <ligand>
        <name>IMP</name>
        <dbReference type="ChEBI" id="CHEBI:58053"/>
    </ligand>
</feature>
<keyword evidence="4 9" id="KW-0479">Metal-binding</keyword>
<dbReference type="InterPro" id="IPR001114">
    <property type="entry name" value="Adenylosuccinate_synthetase"/>
</dbReference>
<keyword evidence="9" id="KW-0963">Cytoplasm</keyword>
<evidence type="ECO:0000256" key="6">
    <source>
        <dbReference type="ARBA" id="ARBA00022755"/>
    </source>
</evidence>
<evidence type="ECO:0000313" key="13">
    <source>
        <dbReference type="Proteomes" id="UP001583193"/>
    </source>
</evidence>
<feature type="binding site" evidence="9">
    <location>
        <begin position="302"/>
        <end position="308"/>
    </location>
    <ligand>
        <name>substrate</name>
    </ligand>
</feature>
<feature type="binding site" evidence="9">
    <location>
        <position position="308"/>
    </location>
    <ligand>
        <name>GTP</name>
        <dbReference type="ChEBI" id="CHEBI:37565"/>
    </ligand>
</feature>
<keyword evidence="8 9" id="KW-0342">GTP-binding</keyword>
<comment type="similarity">
    <text evidence="9 11">Belongs to the adenylosuccinate synthetase family.</text>
</comment>
<keyword evidence="7 9" id="KW-0460">Magnesium</keyword>
<dbReference type="InterPro" id="IPR033128">
    <property type="entry name" value="Adenylosuccin_syn_Lys_AS"/>
</dbReference>
<feature type="binding site" evidence="9">
    <location>
        <position position="306"/>
    </location>
    <ligand>
        <name>IMP</name>
        <dbReference type="ChEBI" id="CHEBI:58053"/>
    </ligand>
</feature>
<dbReference type="SUPFAM" id="SSF52540">
    <property type="entry name" value="P-loop containing nucleoside triphosphate hydrolases"/>
    <property type="match status" value="1"/>
</dbReference>
<comment type="caution">
    <text evidence="12">The sequence shown here is derived from an EMBL/GenBank/DDBJ whole genome shotgun (WGS) entry which is preliminary data.</text>
</comment>
<comment type="pathway">
    <text evidence="9 11">Purine metabolism; AMP biosynthesis via de novo pathway; AMP from IMP: step 1/2.</text>
</comment>
<dbReference type="InterPro" id="IPR027417">
    <property type="entry name" value="P-loop_NTPase"/>
</dbReference>
<comment type="subcellular location">
    <subcellularLocation>
        <location evidence="9">Cytoplasm</location>
    </subcellularLocation>
</comment>
<organism evidence="12 13">
    <name type="scientific">Paecilomyces lecythidis</name>
    <dbReference type="NCBI Taxonomy" id="3004212"/>
    <lineage>
        <taxon>Eukaryota</taxon>
        <taxon>Fungi</taxon>
        <taxon>Dikarya</taxon>
        <taxon>Ascomycota</taxon>
        <taxon>Pezizomycotina</taxon>
        <taxon>Eurotiomycetes</taxon>
        <taxon>Eurotiomycetidae</taxon>
        <taxon>Eurotiales</taxon>
        <taxon>Thermoascaceae</taxon>
        <taxon>Paecilomyces</taxon>
    </lineage>
</organism>
<dbReference type="HAMAP" id="MF_00011">
    <property type="entry name" value="Adenylosucc_synth"/>
    <property type="match status" value="1"/>
</dbReference>
<comment type="cofactor">
    <cofactor evidence="9">
        <name>Mg(2+)</name>
        <dbReference type="ChEBI" id="CHEBI:18420"/>
    </cofactor>
    <text evidence="9">Binds 1 Mg(2+) ion per subunit.</text>
</comment>
<dbReference type="GO" id="GO:0004019">
    <property type="term" value="F:adenylosuccinate synthase activity"/>
    <property type="evidence" value="ECO:0007669"/>
    <property type="project" value="UniProtKB-EC"/>
</dbReference>
<comment type="subunit">
    <text evidence="2 9">Homodimer.</text>
</comment>
<reference evidence="12 13" key="1">
    <citation type="journal article" date="2024" name="IMA Fungus">
        <title>IMA Genome - F19 : A genome assembly and annotation guide to empower mycologists, including annotated draft genome sequences of Ceratocystis pirilliformis, Diaporthe australafricana, Fusarium ophioides, Paecilomyces lecythidis, and Sporothrix stenoceras.</title>
        <authorList>
            <person name="Aylward J."/>
            <person name="Wilson A.M."/>
            <person name="Visagie C.M."/>
            <person name="Spraker J."/>
            <person name="Barnes I."/>
            <person name="Buitendag C."/>
            <person name="Ceriani C."/>
            <person name="Del Mar Angel L."/>
            <person name="du Plessis D."/>
            <person name="Fuchs T."/>
            <person name="Gasser K."/>
            <person name="Kramer D."/>
            <person name="Li W."/>
            <person name="Munsamy K."/>
            <person name="Piso A."/>
            <person name="Price J.L."/>
            <person name="Sonnekus B."/>
            <person name="Thomas C."/>
            <person name="van der Nest A."/>
            <person name="van Dijk A."/>
            <person name="van Heerden A."/>
            <person name="van Vuuren N."/>
            <person name="Yilmaz N."/>
            <person name="Duong T.A."/>
            <person name="van der Merwe N.A."/>
            <person name="Wingfield M.J."/>
            <person name="Wingfield B.D."/>
        </authorList>
    </citation>
    <scope>NUCLEOTIDE SEQUENCE [LARGE SCALE GENOMIC DNA]</scope>
    <source>
        <strain evidence="12 13">CMW 18167</strain>
    </source>
</reference>